<dbReference type="Pfam" id="PF00109">
    <property type="entry name" value="ketoacyl-synt"/>
    <property type="match status" value="1"/>
</dbReference>
<dbReference type="EC" id="2.3.1.41" evidence="4"/>
<reference evidence="15 16" key="1">
    <citation type="submission" date="2019-08" db="EMBL/GenBank/DDBJ databases">
        <title>Genome of Aequorivita antarctica SW49 (type strain).</title>
        <authorList>
            <person name="Bowman J.P."/>
        </authorList>
    </citation>
    <scope>NUCLEOTIDE SEQUENCE [LARGE SCALE GENOMIC DNA]</scope>
    <source>
        <strain evidence="15 16">SW49</strain>
    </source>
</reference>
<dbReference type="InterPro" id="IPR000794">
    <property type="entry name" value="Beta-ketoacyl_synthase"/>
</dbReference>
<dbReference type="EMBL" id="VORT01000002">
    <property type="protein sequence ID" value="TXD74427.1"/>
    <property type="molecule type" value="Genomic_DNA"/>
</dbReference>
<proteinExistence type="inferred from homology"/>
<evidence type="ECO:0000256" key="1">
    <source>
        <dbReference type="ARBA" id="ARBA00004496"/>
    </source>
</evidence>
<evidence type="ECO:0000256" key="6">
    <source>
        <dbReference type="ARBA" id="ARBA00022679"/>
    </source>
</evidence>
<evidence type="ECO:0000256" key="2">
    <source>
        <dbReference type="ARBA" id="ARBA00008467"/>
    </source>
</evidence>
<dbReference type="PROSITE" id="PS52004">
    <property type="entry name" value="KS3_2"/>
    <property type="match status" value="1"/>
</dbReference>
<protein>
    <recommendedName>
        <fullName evidence="8">3-oxoacyl-[acyl-carrier-protein] synthase 1</fullName>
        <ecNumber evidence="4">2.3.1.41</ecNumber>
    </recommendedName>
    <alternativeName>
        <fullName evidence="9">3-oxoacyl-[acyl-carrier-protein] synthase I</fullName>
    </alternativeName>
    <alternativeName>
        <fullName evidence="10">Beta-ketoacyl-ACP synthase I</fullName>
    </alternativeName>
</protein>
<sequence length="423" mass="44991">MKKRVVVTGLGVVSPNGVGLPKFSDSIKKGISGIRFFPELRDLKFSCQLGAMPTISEEKKREYLSELQLRNFNSSGILYGVIAGMDALKDAKLEPAKNEEEPLWDLGIIFGSGTSGVEKFREAIYKIDDKNVRRLGSNSVAQTMTSGVSAYLGGIIGAGNMVTANSSACATGTEALLMGYDHIANGKATYMLCGSTSDSGPYIWGGFDAMKVTTYKYNDSPENVAGPMSVDASGFVPGSGAGAYILESLENAQKRGATIYAEVLGGAINNGGQRGGGSMTAPNSLAIQKCIKDALKNSNISASEIDYINGHLTATIKDPDEIENWSIALNRKGEEFPYINSLKGMVGHCLAASGSIEIVSAILQLHEGFVFPNVNCEKLHPKIATMISSEKISMKLLKTSLQTIAKASFGFGDVNACVIFKKI</sequence>
<dbReference type="InterPro" id="IPR020841">
    <property type="entry name" value="PKS_Beta-ketoAc_synthase_dom"/>
</dbReference>
<evidence type="ECO:0000256" key="3">
    <source>
        <dbReference type="ARBA" id="ARBA00011738"/>
    </source>
</evidence>
<comment type="catalytic activity">
    <reaction evidence="11">
        <text>(3Z)-decenoyl-[ACP] + malonyl-[ACP] + H(+) = 3-oxo-(5Z)-dodecenoyl-[ACP] + holo-[ACP] + CO2</text>
        <dbReference type="Rhea" id="RHEA:54940"/>
        <dbReference type="Rhea" id="RHEA-COMP:9623"/>
        <dbReference type="Rhea" id="RHEA-COMP:9685"/>
        <dbReference type="Rhea" id="RHEA-COMP:9927"/>
        <dbReference type="Rhea" id="RHEA-COMP:14042"/>
        <dbReference type="ChEBI" id="CHEBI:15378"/>
        <dbReference type="ChEBI" id="CHEBI:16526"/>
        <dbReference type="ChEBI" id="CHEBI:64479"/>
        <dbReference type="ChEBI" id="CHEBI:78449"/>
        <dbReference type="ChEBI" id="CHEBI:78798"/>
        <dbReference type="ChEBI" id="CHEBI:138410"/>
    </reaction>
    <physiologicalReaction direction="left-to-right" evidence="11">
        <dbReference type="Rhea" id="RHEA:54941"/>
    </physiologicalReaction>
</comment>
<evidence type="ECO:0000313" key="15">
    <source>
        <dbReference type="EMBL" id="TXD74427.1"/>
    </source>
</evidence>
<gene>
    <name evidence="15" type="ORF">ESU54_04035</name>
</gene>
<dbReference type="GO" id="GO:0005829">
    <property type="term" value="C:cytosol"/>
    <property type="evidence" value="ECO:0007669"/>
    <property type="project" value="TreeGrafter"/>
</dbReference>
<evidence type="ECO:0000259" key="14">
    <source>
        <dbReference type="PROSITE" id="PS52004"/>
    </source>
</evidence>
<feature type="domain" description="Ketosynthase family 3 (KS3)" evidence="14">
    <location>
        <begin position="2"/>
        <end position="422"/>
    </location>
</feature>
<dbReference type="SMART" id="SM00825">
    <property type="entry name" value="PKS_KS"/>
    <property type="match status" value="1"/>
</dbReference>
<dbReference type="OrthoDB" id="9808669at2"/>
<dbReference type="GO" id="GO:0004315">
    <property type="term" value="F:3-oxoacyl-[acyl-carrier-protein] synthase activity"/>
    <property type="evidence" value="ECO:0007669"/>
    <property type="project" value="UniProtKB-EC"/>
</dbReference>
<dbReference type="InterPro" id="IPR014031">
    <property type="entry name" value="Ketoacyl_synth_C"/>
</dbReference>
<organism evidence="15 16">
    <name type="scientific">Aequorivita antarctica</name>
    <dbReference type="NCBI Taxonomy" id="153266"/>
    <lineage>
        <taxon>Bacteria</taxon>
        <taxon>Pseudomonadati</taxon>
        <taxon>Bacteroidota</taxon>
        <taxon>Flavobacteriia</taxon>
        <taxon>Flavobacteriales</taxon>
        <taxon>Flavobacteriaceae</taxon>
        <taxon>Aequorivita</taxon>
    </lineage>
</organism>
<keyword evidence="6 13" id="KW-0808">Transferase</keyword>
<dbReference type="InterPro" id="IPR016039">
    <property type="entry name" value="Thiolase-like"/>
</dbReference>
<keyword evidence="7" id="KW-0012">Acyltransferase</keyword>
<evidence type="ECO:0000256" key="11">
    <source>
        <dbReference type="ARBA" id="ARBA00048121"/>
    </source>
</evidence>
<dbReference type="InterPro" id="IPR014030">
    <property type="entry name" value="Ketoacyl_synth_N"/>
</dbReference>
<evidence type="ECO:0000256" key="5">
    <source>
        <dbReference type="ARBA" id="ARBA00022490"/>
    </source>
</evidence>
<dbReference type="PANTHER" id="PTHR11712">
    <property type="entry name" value="POLYKETIDE SYNTHASE-RELATED"/>
    <property type="match status" value="1"/>
</dbReference>
<dbReference type="RefSeq" id="WP_111843858.1">
    <property type="nucleotide sequence ID" value="NZ_UEGI01000003.1"/>
</dbReference>
<evidence type="ECO:0000256" key="9">
    <source>
        <dbReference type="ARBA" id="ARBA00041620"/>
    </source>
</evidence>
<dbReference type="AlphaFoldDB" id="A0A5C6Z2R2"/>
<comment type="similarity">
    <text evidence="2 13">Belongs to the thiolase-like superfamily. Beta-ketoacyl-ACP synthases family.</text>
</comment>
<evidence type="ECO:0000256" key="13">
    <source>
        <dbReference type="RuleBase" id="RU003694"/>
    </source>
</evidence>
<name>A0A5C6Z2R2_9FLAO</name>
<keyword evidence="16" id="KW-1185">Reference proteome</keyword>
<dbReference type="Gene3D" id="3.40.47.10">
    <property type="match status" value="1"/>
</dbReference>
<dbReference type="Pfam" id="PF02801">
    <property type="entry name" value="Ketoacyl-synt_C"/>
    <property type="match status" value="1"/>
</dbReference>
<dbReference type="GO" id="GO:0006633">
    <property type="term" value="P:fatty acid biosynthetic process"/>
    <property type="evidence" value="ECO:0007669"/>
    <property type="project" value="TreeGrafter"/>
</dbReference>
<dbReference type="PANTHER" id="PTHR11712:SF306">
    <property type="entry name" value="3-OXOACYL-[ACYL-CARRIER-PROTEIN] SYNTHASE 1"/>
    <property type="match status" value="1"/>
</dbReference>
<evidence type="ECO:0000256" key="7">
    <source>
        <dbReference type="ARBA" id="ARBA00023315"/>
    </source>
</evidence>
<evidence type="ECO:0000256" key="10">
    <source>
        <dbReference type="ARBA" id="ARBA00042143"/>
    </source>
</evidence>
<comment type="catalytic activity">
    <reaction evidence="12">
        <text>a fatty acyl-[ACP] + malonyl-[ACP] + H(+) = a 3-oxoacyl-[ACP] + holo-[ACP] + CO2</text>
        <dbReference type="Rhea" id="RHEA:22836"/>
        <dbReference type="Rhea" id="RHEA-COMP:9623"/>
        <dbReference type="Rhea" id="RHEA-COMP:9685"/>
        <dbReference type="Rhea" id="RHEA-COMP:9916"/>
        <dbReference type="Rhea" id="RHEA-COMP:14125"/>
        <dbReference type="ChEBI" id="CHEBI:15378"/>
        <dbReference type="ChEBI" id="CHEBI:16526"/>
        <dbReference type="ChEBI" id="CHEBI:64479"/>
        <dbReference type="ChEBI" id="CHEBI:78449"/>
        <dbReference type="ChEBI" id="CHEBI:78776"/>
        <dbReference type="ChEBI" id="CHEBI:138651"/>
        <dbReference type="EC" id="2.3.1.41"/>
    </reaction>
    <physiologicalReaction direction="left-to-right" evidence="12">
        <dbReference type="Rhea" id="RHEA:22837"/>
    </physiologicalReaction>
</comment>
<dbReference type="CDD" id="cd00834">
    <property type="entry name" value="KAS_I_II"/>
    <property type="match status" value="1"/>
</dbReference>
<comment type="subcellular location">
    <subcellularLocation>
        <location evidence="1">Cytoplasm</location>
    </subcellularLocation>
</comment>
<accession>A0A5C6Z2R2</accession>
<comment type="subunit">
    <text evidence="3">Homodimer.</text>
</comment>
<evidence type="ECO:0000256" key="12">
    <source>
        <dbReference type="ARBA" id="ARBA00048506"/>
    </source>
</evidence>
<evidence type="ECO:0000256" key="8">
    <source>
        <dbReference type="ARBA" id="ARBA00039450"/>
    </source>
</evidence>
<evidence type="ECO:0000256" key="4">
    <source>
        <dbReference type="ARBA" id="ARBA00013191"/>
    </source>
</evidence>
<keyword evidence="5" id="KW-0963">Cytoplasm</keyword>
<dbReference type="Proteomes" id="UP000321497">
    <property type="component" value="Unassembled WGS sequence"/>
</dbReference>
<dbReference type="SUPFAM" id="SSF53901">
    <property type="entry name" value="Thiolase-like"/>
    <property type="match status" value="2"/>
</dbReference>
<comment type="caution">
    <text evidence="15">The sequence shown here is derived from an EMBL/GenBank/DDBJ whole genome shotgun (WGS) entry which is preliminary data.</text>
</comment>
<evidence type="ECO:0000313" key="16">
    <source>
        <dbReference type="Proteomes" id="UP000321497"/>
    </source>
</evidence>